<dbReference type="CDD" id="cd01335">
    <property type="entry name" value="Radical_SAM"/>
    <property type="match status" value="1"/>
</dbReference>
<dbReference type="SMART" id="SM00729">
    <property type="entry name" value="Elp3"/>
    <property type="match status" value="1"/>
</dbReference>
<evidence type="ECO:0000256" key="4">
    <source>
        <dbReference type="ARBA" id="ARBA00023004"/>
    </source>
</evidence>
<keyword evidence="5" id="KW-0411">Iron-sulfur</keyword>
<keyword evidence="4" id="KW-0408">Iron</keyword>
<dbReference type="PROSITE" id="PS51332">
    <property type="entry name" value="B12_BINDING"/>
    <property type="match status" value="1"/>
</dbReference>
<dbReference type="InterPro" id="IPR023404">
    <property type="entry name" value="rSAM_horseshoe"/>
</dbReference>
<dbReference type="InterPro" id="IPR051198">
    <property type="entry name" value="BchE-like"/>
</dbReference>
<dbReference type="InterPro" id="IPR058240">
    <property type="entry name" value="rSAM_sf"/>
</dbReference>
<dbReference type="Gene3D" id="3.40.50.280">
    <property type="entry name" value="Cobalamin-binding domain"/>
    <property type="match status" value="1"/>
</dbReference>
<evidence type="ECO:0000256" key="3">
    <source>
        <dbReference type="ARBA" id="ARBA00022723"/>
    </source>
</evidence>
<keyword evidence="3" id="KW-0479">Metal-binding</keyword>
<keyword evidence="2" id="KW-0949">S-adenosyl-L-methionine</keyword>
<organism evidence="8 9">
    <name type="scientific">Kibdelosporangium banguiense</name>
    <dbReference type="NCBI Taxonomy" id="1365924"/>
    <lineage>
        <taxon>Bacteria</taxon>
        <taxon>Bacillati</taxon>
        <taxon>Actinomycetota</taxon>
        <taxon>Actinomycetes</taxon>
        <taxon>Pseudonocardiales</taxon>
        <taxon>Pseudonocardiaceae</taxon>
        <taxon>Kibdelosporangium</taxon>
    </lineage>
</organism>
<gene>
    <name evidence="8" type="ORF">JOF56_008799</name>
</gene>
<proteinExistence type="predicted"/>
<dbReference type="SFLD" id="SFLDG01082">
    <property type="entry name" value="B12-binding_domain_containing"/>
    <property type="match status" value="1"/>
</dbReference>
<reference evidence="8 9" key="1">
    <citation type="submission" date="2021-03" db="EMBL/GenBank/DDBJ databases">
        <title>Sequencing the genomes of 1000 actinobacteria strains.</title>
        <authorList>
            <person name="Klenk H.-P."/>
        </authorList>
    </citation>
    <scope>NUCLEOTIDE SEQUENCE [LARGE SCALE GENOMIC DNA]</scope>
    <source>
        <strain evidence="8 9">DSM 46670</strain>
    </source>
</reference>
<dbReference type="NCBIfam" id="TIGR03975">
    <property type="entry name" value="rSAM_ocin_1"/>
    <property type="match status" value="1"/>
</dbReference>
<feature type="domain" description="B12-binding" evidence="6">
    <location>
        <begin position="57"/>
        <end position="202"/>
    </location>
</feature>
<evidence type="ECO:0000259" key="6">
    <source>
        <dbReference type="PROSITE" id="PS51332"/>
    </source>
</evidence>
<name>A0ABS4TVI0_9PSEU</name>
<evidence type="ECO:0000256" key="5">
    <source>
        <dbReference type="ARBA" id="ARBA00023014"/>
    </source>
</evidence>
<comment type="cofactor">
    <cofactor evidence="1">
        <name>[4Fe-4S] cluster</name>
        <dbReference type="ChEBI" id="CHEBI:49883"/>
    </cofactor>
</comment>
<dbReference type="EMBL" id="JAGINW010000001">
    <property type="protein sequence ID" value="MBP2328414.1"/>
    <property type="molecule type" value="Genomic_DNA"/>
</dbReference>
<evidence type="ECO:0000259" key="7">
    <source>
        <dbReference type="PROSITE" id="PS51918"/>
    </source>
</evidence>
<feature type="domain" description="Radical SAM core" evidence="7">
    <location>
        <begin position="252"/>
        <end position="469"/>
    </location>
</feature>
<dbReference type="Gene3D" id="3.80.30.20">
    <property type="entry name" value="tm_1862 like domain"/>
    <property type="match status" value="1"/>
</dbReference>
<evidence type="ECO:0000313" key="8">
    <source>
        <dbReference type="EMBL" id="MBP2328414.1"/>
    </source>
</evidence>
<dbReference type="InterPro" id="IPR007197">
    <property type="entry name" value="rSAM"/>
</dbReference>
<evidence type="ECO:0000256" key="1">
    <source>
        <dbReference type="ARBA" id="ARBA00001966"/>
    </source>
</evidence>
<dbReference type="InterPro" id="IPR006158">
    <property type="entry name" value="Cobalamin-bd"/>
</dbReference>
<dbReference type="InterPro" id="IPR023984">
    <property type="entry name" value="rSAM_ocin_1"/>
</dbReference>
<dbReference type="SFLD" id="SFLDS00029">
    <property type="entry name" value="Radical_SAM"/>
    <property type="match status" value="1"/>
</dbReference>
<evidence type="ECO:0000313" key="9">
    <source>
        <dbReference type="Proteomes" id="UP001519332"/>
    </source>
</evidence>
<comment type="caution">
    <text evidence="8">The sequence shown here is derived from an EMBL/GenBank/DDBJ whole genome shotgun (WGS) entry which is preliminary data.</text>
</comment>
<dbReference type="SUPFAM" id="SSF102114">
    <property type="entry name" value="Radical SAM enzymes"/>
    <property type="match status" value="1"/>
</dbReference>
<protein>
    <submittedName>
        <fullName evidence="8">Ribosomal peptide maturation radical SAM protein 1</fullName>
    </submittedName>
</protein>
<dbReference type="Pfam" id="PF04055">
    <property type="entry name" value="Radical_SAM"/>
    <property type="match status" value="1"/>
</dbReference>
<dbReference type="InterPro" id="IPR006638">
    <property type="entry name" value="Elp3/MiaA/NifB-like_rSAM"/>
</dbReference>
<evidence type="ECO:0000256" key="2">
    <source>
        <dbReference type="ARBA" id="ARBA00022691"/>
    </source>
</evidence>
<dbReference type="SFLD" id="SFLDF00324">
    <property type="entry name" value="bacteriocin_maturation"/>
    <property type="match status" value="1"/>
</dbReference>
<accession>A0ABS4TVI0</accession>
<dbReference type="PROSITE" id="PS51918">
    <property type="entry name" value="RADICAL_SAM"/>
    <property type="match status" value="1"/>
</dbReference>
<dbReference type="PANTHER" id="PTHR43409">
    <property type="entry name" value="ANAEROBIC MAGNESIUM-PROTOPORPHYRIN IX MONOMETHYL ESTER CYCLASE-RELATED"/>
    <property type="match status" value="1"/>
</dbReference>
<dbReference type="Proteomes" id="UP001519332">
    <property type="component" value="Unassembled WGS sequence"/>
</dbReference>
<sequence>MPFMEAYRPSIQIGLLKAIGTANGFPVRTLHANVDFAVRVGIDRYQLLSEHRGQQLGDWLFSLAAFGDLAPDPGSDWVDDFAGELTGAGRSRTEMRDLLLRTRLEEVPSYLDSMLAVLVRHEPKAVGFTCTFQQNTASFALARRIKQHDPGIVTIFGGANFDSDMGVEHVRAVDAVDVAVIGEGDVAFPMLLDSLATGGDVGSVPGVARRVGETVQTTPQVPLLEKLDDLPVPDYDEYFERAEHLGLLHDSDRGDIWIPFESARGCWWGAKHHCTFCGLNGTSMRFRAKSAQRVFDELAHLTRRYRGFRFAAVDNILELDYLKTLLPMLIDRDTDYELFYEVKANLTRAQLRLLAQAGVRRLQPGLESLNSHVLRLMRKGVTAAQNVSLLRWARYYGIQVEWNLLWGFPGETEQDYAEQVAAVPHLVHLQPPTGASRIWLERFSPLFTDPGLMSRRHTGPEPSYRAVYPNGVDLDRVAYFFEYALTDPLPDTVYDRLADAAKDWADAWTGSEIPSLTYSSAPGFLQIHDTRPGRQGTYCFEDTLAEIYVACGERPMSARAVRDKLQLTMAVDTIQDVFGEFAQRGLMFLDGPRALALALPATPDR</sequence>
<keyword evidence="9" id="KW-1185">Reference proteome</keyword>
<dbReference type="PANTHER" id="PTHR43409:SF7">
    <property type="entry name" value="BLL1977 PROTEIN"/>
    <property type="match status" value="1"/>
</dbReference>